<evidence type="ECO:0000256" key="1">
    <source>
        <dbReference type="SAM" id="SignalP"/>
    </source>
</evidence>
<dbReference type="Proteomes" id="UP000626109">
    <property type="component" value="Unassembled WGS sequence"/>
</dbReference>
<dbReference type="AlphaFoldDB" id="A0A813KC07"/>
<feature type="signal peptide" evidence="1">
    <location>
        <begin position="1"/>
        <end position="18"/>
    </location>
</feature>
<accession>A0A813KC07</accession>
<feature type="chain" id="PRO_5036408948" evidence="1">
    <location>
        <begin position="19"/>
        <end position="143"/>
    </location>
</feature>
<organism evidence="3 4">
    <name type="scientific">Polarella glacialis</name>
    <name type="common">Dinoflagellate</name>
    <dbReference type="NCBI Taxonomy" id="89957"/>
    <lineage>
        <taxon>Eukaryota</taxon>
        <taxon>Sar</taxon>
        <taxon>Alveolata</taxon>
        <taxon>Dinophyceae</taxon>
        <taxon>Suessiales</taxon>
        <taxon>Suessiaceae</taxon>
        <taxon>Polarella</taxon>
    </lineage>
</organism>
<proteinExistence type="predicted"/>
<evidence type="ECO:0000313" key="4">
    <source>
        <dbReference type="Proteomes" id="UP000626109"/>
    </source>
</evidence>
<dbReference type="EMBL" id="CAJNNW010029378">
    <property type="protein sequence ID" value="CAE8700058.1"/>
    <property type="molecule type" value="Genomic_DNA"/>
</dbReference>
<protein>
    <submittedName>
        <fullName evidence="3">Uncharacterized protein</fullName>
    </submittedName>
</protein>
<evidence type="ECO:0000313" key="2">
    <source>
        <dbReference type="EMBL" id="CAE8640042.1"/>
    </source>
</evidence>
<gene>
    <name evidence="2" type="ORF">PGLA2088_LOCUS2033</name>
    <name evidence="3" type="ORF">PGLA2088_LOCUS31427</name>
</gene>
<dbReference type="EMBL" id="CAJNNW010001634">
    <property type="protein sequence ID" value="CAE8640042.1"/>
    <property type="molecule type" value="Genomic_DNA"/>
</dbReference>
<reference evidence="3" key="1">
    <citation type="submission" date="2021-02" db="EMBL/GenBank/DDBJ databases">
        <authorList>
            <person name="Dougan E. K."/>
            <person name="Rhodes N."/>
            <person name="Thang M."/>
            <person name="Chan C."/>
        </authorList>
    </citation>
    <scope>NUCLEOTIDE SEQUENCE</scope>
</reference>
<sequence>MVLLAYGLQSLMLHDAYSCAIPMWVPEDRWRWASRWGDVYPKHVHFDEIPETAEGHLHPPLFPDFHILDVDRALYWSQFHESRRLPHLRSFSSVPDLLQQLEDTTDEELAETSALMENFTAWRIREEKRFWASALASVIGPQV</sequence>
<keyword evidence="1" id="KW-0732">Signal</keyword>
<evidence type="ECO:0000313" key="3">
    <source>
        <dbReference type="EMBL" id="CAE8700058.1"/>
    </source>
</evidence>
<comment type="caution">
    <text evidence="3">The sequence shown here is derived from an EMBL/GenBank/DDBJ whole genome shotgun (WGS) entry which is preliminary data.</text>
</comment>
<name>A0A813KC07_POLGL</name>